<sequence length="617" mass="69838">MRRSTRRSSIGIGLGADERLNLKPTGSFSTRFSLSSFVKRVEKLTDDQRTAIKKVGFGNLLLIPNQMLSKSLLVELMDRWNSEECGFMLLPGIVKITLMDVALILGIRVIGDPILLREDEAFSELETDYGAALWKRKITVASLESRLDSLGQVVNEDFVRTFILFTFGTILFPNANGKVDSRYLSFLKNLDEISRFAWGAAVLEDIFMWLNKRKESNVQYVGGCLILLQVWCYEHIDLARPELMECQSMFPRACRWESSKSHQRQWFAAKFREMQDCQITWHLQPTSEELQFDVINELLEVESSSIDNSSDACSTIGVSSLLSRSFSEILKQLSSSNILFLLLKVTGLEVESLEHNSCKVQGGKVINLKRSTVPQSIPEVQTMGFPSTSDALVADEDCMEIPSECQNLQQLISSQVVGLLQLESVVINTSKVQVQKEQEQSTASQHIREVETETMDFQSTTRASELRDEFVELSSRYQNSEKLTNSNVVGLHIESGESSTSKVEVLNGQEVNLNQSTTWQHLTEVQREATAFPSMPCVSKSHMECGELSSQSHKADKFMSGKEDELMKRNQILEVENKELRKEVEALKLEIKQLKMHICCTNDLVTRLEGLVMDDKY</sequence>
<name>A0A8J5Y2R5_9ROSI</name>
<evidence type="ECO:0000256" key="1">
    <source>
        <dbReference type="SAM" id="Coils"/>
    </source>
</evidence>
<keyword evidence="1" id="KW-0175">Coiled coil</keyword>
<feature type="coiled-coil region" evidence="1">
    <location>
        <begin position="563"/>
        <end position="597"/>
    </location>
</feature>
<evidence type="ECO:0000313" key="3">
    <source>
        <dbReference type="EMBL" id="KAG8481406.1"/>
    </source>
</evidence>
<accession>A0A8J5Y2R5</accession>
<dbReference type="OrthoDB" id="684301at2759"/>
<reference evidence="3 4" key="1">
    <citation type="journal article" date="2021" name="bioRxiv">
        <title>The Gossypium anomalum genome as a resource for cotton improvement and evolutionary analysis of hybrid incompatibility.</title>
        <authorList>
            <person name="Grover C.E."/>
            <person name="Yuan D."/>
            <person name="Arick M.A."/>
            <person name="Miller E.R."/>
            <person name="Hu G."/>
            <person name="Peterson D.G."/>
            <person name="Wendel J.F."/>
            <person name="Udall J.A."/>
        </authorList>
    </citation>
    <scope>NUCLEOTIDE SEQUENCE [LARGE SCALE GENOMIC DNA]</scope>
    <source>
        <strain evidence="3">JFW-Udall</strain>
        <tissue evidence="3">Leaf</tissue>
    </source>
</reference>
<keyword evidence="4" id="KW-1185">Reference proteome</keyword>
<dbReference type="PANTHER" id="PTHR46033">
    <property type="entry name" value="PROTEIN MAIN-LIKE 2"/>
    <property type="match status" value="1"/>
</dbReference>
<evidence type="ECO:0000259" key="2">
    <source>
        <dbReference type="Pfam" id="PF10536"/>
    </source>
</evidence>
<dbReference type="Proteomes" id="UP000701853">
    <property type="component" value="Chromosome 10"/>
</dbReference>
<feature type="domain" description="Aminotransferase-like plant mobile" evidence="2">
    <location>
        <begin position="57"/>
        <end position="282"/>
    </location>
</feature>
<proteinExistence type="predicted"/>
<dbReference type="PANTHER" id="PTHR46033:SF8">
    <property type="entry name" value="PROTEIN MAINTENANCE OF MERISTEMS-LIKE"/>
    <property type="match status" value="1"/>
</dbReference>
<dbReference type="Pfam" id="PF10536">
    <property type="entry name" value="PMD"/>
    <property type="match status" value="1"/>
</dbReference>
<dbReference type="AlphaFoldDB" id="A0A8J5Y2R5"/>
<dbReference type="InterPro" id="IPR044824">
    <property type="entry name" value="MAIN-like"/>
</dbReference>
<evidence type="ECO:0000313" key="4">
    <source>
        <dbReference type="Proteomes" id="UP000701853"/>
    </source>
</evidence>
<dbReference type="EMBL" id="JAHUZN010000010">
    <property type="protein sequence ID" value="KAG8481406.1"/>
    <property type="molecule type" value="Genomic_DNA"/>
</dbReference>
<comment type="caution">
    <text evidence="3">The sequence shown here is derived from an EMBL/GenBank/DDBJ whole genome shotgun (WGS) entry which is preliminary data.</text>
</comment>
<gene>
    <name evidence="3" type="ORF">CXB51_026187</name>
</gene>
<dbReference type="InterPro" id="IPR019557">
    <property type="entry name" value="AminoTfrase-like_pln_mobile"/>
</dbReference>
<dbReference type="GO" id="GO:0010073">
    <property type="term" value="P:meristem maintenance"/>
    <property type="evidence" value="ECO:0007669"/>
    <property type="project" value="InterPro"/>
</dbReference>
<organism evidence="3 4">
    <name type="scientific">Gossypium anomalum</name>
    <dbReference type="NCBI Taxonomy" id="47600"/>
    <lineage>
        <taxon>Eukaryota</taxon>
        <taxon>Viridiplantae</taxon>
        <taxon>Streptophyta</taxon>
        <taxon>Embryophyta</taxon>
        <taxon>Tracheophyta</taxon>
        <taxon>Spermatophyta</taxon>
        <taxon>Magnoliopsida</taxon>
        <taxon>eudicotyledons</taxon>
        <taxon>Gunneridae</taxon>
        <taxon>Pentapetalae</taxon>
        <taxon>rosids</taxon>
        <taxon>malvids</taxon>
        <taxon>Malvales</taxon>
        <taxon>Malvaceae</taxon>
        <taxon>Malvoideae</taxon>
        <taxon>Gossypium</taxon>
    </lineage>
</organism>
<protein>
    <recommendedName>
        <fullName evidence="2">Aminotransferase-like plant mobile domain-containing protein</fullName>
    </recommendedName>
</protein>